<dbReference type="Gene3D" id="3.90.550.10">
    <property type="entry name" value="Spore Coat Polysaccharide Biosynthesis Protein SpsA, Chain A"/>
    <property type="match status" value="1"/>
</dbReference>
<dbReference type="CDD" id="cd03522">
    <property type="entry name" value="MoeA_like"/>
    <property type="match status" value="1"/>
</dbReference>
<dbReference type="InterPro" id="IPR029044">
    <property type="entry name" value="Nucleotide-diphossugar_trans"/>
</dbReference>
<reference evidence="3 4" key="1">
    <citation type="submission" date="2018-05" db="EMBL/GenBank/DDBJ databases">
        <title>Acuticoccus sediminis sp. nov., isolated from deep-sea sediment of Indian Ocean.</title>
        <authorList>
            <person name="Liu X."/>
            <person name="Lai Q."/>
            <person name="Du Y."/>
            <person name="Sun F."/>
            <person name="Zhang X."/>
            <person name="Wang S."/>
            <person name="Shao Z."/>
        </authorList>
    </citation>
    <scope>NUCLEOTIDE SEQUENCE [LARGE SCALE GENOMIC DNA]</scope>
    <source>
        <strain evidence="3 4">PTG4-2</strain>
    </source>
</reference>
<evidence type="ECO:0000313" key="3">
    <source>
        <dbReference type="EMBL" id="RAI03874.1"/>
    </source>
</evidence>
<proteinExistence type="predicted"/>
<accession>A0A8B2P1N4</accession>
<dbReference type="GO" id="GO:0016779">
    <property type="term" value="F:nucleotidyltransferase activity"/>
    <property type="evidence" value="ECO:0007669"/>
    <property type="project" value="UniProtKB-ARBA"/>
</dbReference>
<evidence type="ECO:0000256" key="1">
    <source>
        <dbReference type="ARBA" id="ARBA00022842"/>
    </source>
</evidence>
<dbReference type="SMART" id="SM00852">
    <property type="entry name" value="MoCF_biosynth"/>
    <property type="match status" value="1"/>
</dbReference>
<gene>
    <name evidence="3" type="ORF">DLJ53_05225</name>
</gene>
<evidence type="ECO:0000313" key="4">
    <source>
        <dbReference type="Proteomes" id="UP000249590"/>
    </source>
</evidence>
<keyword evidence="4" id="KW-1185">Reference proteome</keyword>
<dbReference type="Gene3D" id="3.40.980.10">
    <property type="entry name" value="MoaB/Mog-like domain"/>
    <property type="match status" value="1"/>
</dbReference>
<dbReference type="Pfam" id="PF12804">
    <property type="entry name" value="NTP_transf_3"/>
    <property type="match status" value="1"/>
</dbReference>
<dbReference type="PANTHER" id="PTHR43777:SF1">
    <property type="entry name" value="MOLYBDENUM COFACTOR CYTIDYLYLTRANSFERASE"/>
    <property type="match status" value="1"/>
</dbReference>
<evidence type="ECO:0000259" key="2">
    <source>
        <dbReference type="SMART" id="SM00852"/>
    </source>
</evidence>
<dbReference type="PIRSF" id="PIRSF036626">
    <property type="entry name" value="MPTBd_MobAlike"/>
    <property type="match status" value="1"/>
</dbReference>
<dbReference type="PANTHER" id="PTHR43777">
    <property type="entry name" value="MOLYBDENUM COFACTOR CYTIDYLYLTRANSFERASE"/>
    <property type="match status" value="1"/>
</dbReference>
<dbReference type="CDD" id="cd04182">
    <property type="entry name" value="GT_2_like_f"/>
    <property type="match status" value="1"/>
</dbReference>
<organism evidence="3 4">
    <name type="scientific">Acuticoccus sediminis</name>
    <dbReference type="NCBI Taxonomy" id="2184697"/>
    <lineage>
        <taxon>Bacteria</taxon>
        <taxon>Pseudomonadati</taxon>
        <taxon>Pseudomonadota</taxon>
        <taxon>Alphaproteobacteria</taxon>
        <taxon>Hyphomicrobiales</taxon>
        <taxon>Amorphaceae</taxon>
        <taxon>Acuticoccus</taxon>
    </lineage>
</organism>
<dbReference type="RefSeq" id="WP_111342917.1">
    <property type="nucleotide sequence ID" value="NZ_QHHQ01000001.1"/>
</dbReference>
<dbReference type="SUPFAM" id="SSF53448">
    <property type="entry name" value="Nucleotide-diphospho-sugar transferases"/>
    <property type="match status" value="1"/>
</dbReference>
<dbReference type="OrthoDB" id="9779263at2"/>
<name>A0A8B2P1N4_9HYPH</name>
<dbReference type="Gene3D" id="3.90.105.10">
    <property type="entry name" value="Molybdopterin biosynthesis moea protein, domain 2"/>
    <property type="match status" value="1"/>
</dbReference>
<dbReference type="SUPFAM" id="SSF53218">
    <property type="entry name" value="Molybdenum cofactor biosynthesis proteins"/>
    <property type="match status" value="1"/>
</dbReference>
<keyword evidence="3" id="KW-0418">Kinase</keyword>
<dbReference type="EMBL" id="QHHQ01000001">
    <property type="protein sequence ID" value="RAI03874.1"/>
    <property type="molecule type" value="Genomic_DNA"/>
</dbReference>
<dbReference type="InterPro" id="IPR025877">
    <property type="entry name" value="MobA-like_NTP_Trfase"/>
</dbReference>
<dbReference type="InterPro" id="IPR001453">
    <property type="entry name" value="MoaB/Mog_dom"/>
</dbReference>
<dbReference type="Proteomes" id="UP000249590">
    <property type="component" value="Unassembled WGS sequence"/>
</dbReference>
<feature type="domain" description="MoaB/Mog" evidence="2">
    <location>
        <begin position="169"/>
        <end position="301"/>
    </location>
</feature>
<dbReference type="GO" id="GO:0016301">
    <property type="term" value="F:kinase activity"/>
    <property type="evidence" value="ECO:0007669"/>
    <property type="project" value="UniProtKB-KW"/>
</dbReference>
<dbReference type="AlphaFoldDB" id="A0A8B2P1N4"/>
<dbReference type="InterPro" id="IPR012184">
    <property type="entry name" value="Bifunc_Mopterin-bd"/>
</dbReference>
<protein>
    <submittedName>
        <fullName evidence="3">4-diphosphocytidyl-2C-methyl-D-erythritol kinase</fullName>
    </submittedName>
</protein>
<comment type="caution">
    <text evidence="3">The sequence shown here is derived from an EMBL/GenBank/DDBJ whole genome shotgun (WGS) entry which is preliminary data.</text>
</comment>
<dbReference type="InterPro" id="IPR036425">
    <property type="entry name" value="MoaB/Mog-like_dom_sf"/>
</dbReference>
<keyword evidence="3" id="KW-0808">Transferase</keyword>
<keyword evidence="1" id="KW-0460">Magnesium</keyword>
<sequence length="536" mass="55258">MKFGPVPVGESAGTILAHSQRLADRVLRKGHRITEADAAALASSGLAEVTVARLTEEDVHEDAAAAALAERVGGPGIRVDKADTGRANLYAERDGLVTVDAAAVNALNAVDPALTLATLAAYRRVAVGRMVGTVKVIPFAVRRASLDAALSHVTRPILSVTPWSLKRVAALSTMLPTLKDSVIDKTIRTFDGRLADTGAGIVRDERVAHEAAPLAKALADSLKDAEMAVVFGASAVVDEDDVIPEAIARAGGRVERFGMPVDPGNLLVLGEIDGKPVIGAPGCARSPKENGFDWVLDRLLAGIAVTGEEIAGMGVGGLLMETAARPHPRRGKGRAGKTAAVVLAAGRSSRMGSNKLVAEVAGQPMVRRVAEAALASRADVVVVVTGHEPERVEAALEGLDVTYAPNPHYADGLSTSLRAGLSAVPEDVEAALILLGDMPLVTAEDCNKVLAGLSEPDTLVAIATANGARGNPVAWSRRLFPELKATEGDAGGRALLSRYADNVTMVEIGRAGALDADTPDALSEVRSAAGGVAAES</sequence>